<dbReference type="EMBL" id="PCHA01000038">
    <property type="protein sequence ID" value="PKU93141.1"/>
    <property type="molecule type" value="Genomic_DNA"/>
</dbReference>
<evidence type="ECO:0000313" key="4">
    <source>
        <dbReference type="Proteomes" id="UP000233722"/>
    </source>
</evidence>
<feature type="compositionally biased region" description="Acidic residues" evidence="1">
    <location>
        <begin position="111"/>
        <end position="132"/>
    </location>
</feature>
<dbReference type="RefSeq" id="WP_101431190.1">
    <property type="nucleotide sequence ID" value="NZ_PCHA01000038.1"/>
</dbReference>
<evidence type="ECO:0000313" key="3">
    <source>
        <dbReference type="EMBL" id="PKU93141.1"/>
    </source>
</evidence>
<gene>
    <name evidence="3" type="ORF">CQR45_1811</name>
</gene>
<keyword evidence="2" id="KW-1133">Transmembrane helix</keyword>
<dbReference type="AlphaFoldDB" id="A0A2N3QN92"/>
<keyword evidence="2" id="KW-0812">Transmembrane</keyword>
<keyword evidence="2" id="KW-0472">Membrane</keyword>
<proteinExistence type="predicted"/>
<name>A0A2N3QN92_9BIFI</name>
<evidence type="ECO:0000256" key="2">
    <source>
        <dbReference type="SAM" id="Phobius"/>
    </source>
</evidence>
<feature type="region of interest" description="Disordered" evidence="1">
    <location>
        <begin position="108"/>
        <end position="132"/>
    </location>
</feature>
<reference evidence="3 4" key="1">
    <citation type="submission" date="2017-10" db="EMBL/GenBank/DDBJ databases">
        <title>Bifidobacterium genomics.</title>
        <authorList>
            <person name="Lugli G.A."/>
            <person name="Milani C."/>
            <person name="Mancabelli L."/>
        </authorList>
    </citation>
    <scope>NUCLEOTIDE SEQUENCE [LARGE SCALE GENOMIC DNA]</scope>
    <source>
        <strain evidence="3 4">1747B</strain>
    </source>
</reference>
<feature type="transmembrane region" description="Helical" evidence="2">
    <location>
        <begin position="20"/>
        <end position="39"/>
    </location>
</feature>
<protein>
    <submittedName>
        <fullName evidence="3">Uncharacterized protein</fullName>
    </submittedName>
</protein>
<dbReference type="Proteomes" id="UP000233722">
    <property type="component" value="Unassembled WGS sequence"/>
</dbReference>
<organism evidence="3 4">
    <name type="scientific">Bifidobacterium pseudolongum subsp. globosum</name>
    <dbReference type="NCBI Taxonomy" id="1690"/>
    <lineage>
        <taxon>Bacteria</taxon>
        <taxon>Bacillati</taxon>
        <taxon>Actinomycetota</taxon>
        <taxon>Actinomycetes</taxon>
        <taxon>Bifidobacteriales</taxon>
        <taxon>Bifidobacteriaceae</taxon>
        <taxon>Bifidobacterium</taxon>
    </lineage>
</organism>
<sequence>MRLLRRLNGLYSSYRRIMWLGGIAGTILPTLLGYGMYALQTIKTKRGMVEDDPEHARLLNVDTPLDWLTQASGWLPIIVKTLTLIGVTVLVIATVSFITKRTTLTGRDKELDGEETLPEQDWDEGDEDDVDD</sequence>
<feature type="transmembrane region" description="Helical" evidence="2">
    <location>
        <begin position="74"/>
        <end position="99"/>
    </location>
</feature>
<evidence type="ECO:0000256" key="1">
    <source>
        <dbReference type="SAM" id="MobiDB-lite"/>
    </source>
</evidence>
<accession>A0A2N3QN92</accession>
<comment type="caution">
    <text evidence="3">The sequence shown here is derived from an EMBL/GenBank/DDBJ whole genome shotgun (WGS) entry which is preliminary data.</text>
</comment>